<comment type="subcellular location">
    <subcellularLocation>
        <location evidence="1">Cytoplasm</location>
    </subcellularLocation>
</comment>
<evidence type="ECO:0000256" key="1">
    <source>
        <dbReference type="ARBA" id="ARBA00004496"/>
    </source>
</evidence>
<dbReference type="RefSeq" id="WP_404814689.1">
    <property type="nucleotide sequence ID" value="NZ_VULO01000003.1"/>
</dbReference>
<dbReference type="GO" id="GO:0005524">
    <property type="term" value="F:ATP binding"/>
    <property type="evidence" value="ECO:0007669"/>
    <property type="project" value="UniProtKB-KW"/>
</dbReference>
<dbReference type="EMBL" id="VULO01000003">
    <property type="protein sequence ID" value="MSS83866.1"/>
    <property type="molecule type" value="Genomic_DNA"/>
</dbReference>
<keyword evidence="4" id="KW-0547">Nucleotide-binding</keyword>
<comment type="similarity">
    <text evidence="2">Belongs to the PhoH family.</text>
</comment>
<evidence type="ECO:0000256" key="3">
    <source>
        <dbReference type="ARBA" id="ARBA00022490"/>
    </source>
</evidence>
<evidence type="ECO:0000313" key="8">
    <source>
        <dbReference type="EMBL" id="MSS83866.1"/>
    </source>
</evidence>
<dbReference type="InterPro" id="IPR051451">
    <property type="entry name" value="PhoH2-like"/>
</dbReference>
<dbReference type="InterPro" id="IPR027417">
    <property type="entry name" value="P-loop_NTPase"/>
</dbReference>
<dbReference type="PANTHER" id="PTHR30473:SF1">
    <property type="entry name" value="PHOH-LIKE PROTEIN"/>
    <property type="match status" value="1"/>
</dbReference>
<proteinExistence type="inferred from homology"/>
<organism evidence="8 9">
    <name type="scientific">Scrofimicrobium canadense</name>
    <dbReference type="NCBI Taxonomy" id="2652290"/>
    <lineage>
        <taxon>Bacteria</taxon>
        <taxon>Bacillati</taxon>
        <taxon>Actinomycetota</taxon>
        <taxon>Actinomycetes</taxon>
        <taxon>Actinomycetales</taxon>
        <taxon>Actinomycetaceae</taxon>
        <taxon>Scrofimicrobium</taxon>
    </lineage>
</organism>
<reference evidence="8 9" key="1">
    <citation type="submission" date="2019-08" db="EMBL/GenBank/DDBJ databases">
        <title>In-depth cultivation of the pig gut microbiome towards novel bacterial diversity and tailored functional studies.</title>
        <authorList>
            <person name="Wylensek D."/>
            <person name="Hitch T.C.A."/>
            <person name="Clavel T."/>
        </authorList>
    </citation>
    <scope>NUCLEOTIDE SEQUENCE [LARGE SCALE GENOMIC DNA]</scope>
    <source>
        <strain evidence="8 9">WB03_NA08</strain>
    </source>
</reference>
<dbReference type="GO" id="GO:0005829">
    <property type="term" value="C:cytosol"/>
    <property type="evidence" value="ECO:0007669"/>
    <property type="project" value="TreeGrafter"/>
</dbReference>
<keyword evidence="5" id="KW-0067">ATP-binding</keyword>
<protein>
    <recommendedName>
        <fullName evidence="6">PhoH-like protein</fullName>
    </recommendedName>
</protein>
<evidence type="ECO:0000256" key="2">
    <source>
        <dbReference type="ARBA" id="ARBA00010393"/>
    </source>
</evidence>
<dbReference type="Proteomes" id="UP000470875">
    <property type="component" value="Unassembled WGS sequence"/>
</dbReference>
<evidence type="ECO:0000256" key="5">
    <source>
        <dbReference type="ARBA" id="ARBA00022840"/>
    </source>
</evidence>
<keyword evidence="9" id="KW-1185">Reference proteome</keyword>
<sequence length="308" mass="32787">MKRITIPEGVDPVTVFGPSDQVLRAIERGFPGIEISGRGDKLAVSGDAHTVDIAAGLLEELMAVAQTGTRLTVGLVDQAIALLQAPSVRVPISVQGKEVHAKTPGQEAYLEALRSYPVVFGIGPAGTGKTYLAMAEAAASLLSGHVRRIVLTRPAVEAGENLGFLPGSASEKIDPYLRPLFDALGDLVEEETLAKLMAAGAIEIAPLAYMRGRTLNDSYIILDEAQNTTAAQMKMFLTRLGFGSRMVVTGDDSQVDLGQTKVSGLQVVQDILGDIPQVNFTYLTSADVVRNPLVGQIVEAYSRWEASR</sequence>
<dbReference type="AlphaFoldDB" id="A0A6N7W6L1"/>
<keyword evidence="3" id="KW-0963">Cytoplasm</keyword>
<evidence type="ECO:0000313" key="9">
    <source>
        <dbReference type="Proteomes" id="UP000470875"/>
    </source>
</evidence>
<dbReference type="PANTHER" id="PTHR30473">
    <property type="entry name" value="PROTEIN PHOH"/>
    <property type="match status" value="1"/>
</dbReference>
<dbReference type="Gene3D" id="3.40.50.300">
    <property type="entry name" value="P-loop containing nucleotide triphosphate hydrolases"/>
    <property type="match status" value="1"/>
</dbReference>
<evidence type="ECO:0000256" key="6">
    <source>
        <dbReference type="ARBA" id="ARBA00039970"/>
    </source>
</evidence>
<name>A0A6N7W6L1_9ACTO</name>
<feature type="domain" description="PhoH-like protein" evidence="7">
    <location>
        <begin position="99"/>
        <end position="301"/>
    </location>
</feature>
<dbReference type="Pfam" id="PF02562">
    <property type="entry name" value="PhoH"/>
    <property type="match status" value="1"/>
</dbReference>
<gene>
    <name evidence="8" type="ORF">FYJ24_03630</name>
</gene>
<dbReference type="SUPFAM" id="SSF52540">
    <property type="entry name" value="P-loop containing nucleoside triphosphate hydrolases"/>
    <property type="match status" value="1"/>
</dbReference>
<evidence type="ECO:0000259" key="7">
    <source>
        <dbReference type="Pfam" id="PF02562"/>
    </source>
</evidence>
<dbReference type="InterPro" id="IPR003714">
    <property type="entry name" value="PhoH"/>
</dbReference>
<comment type="caution">
    <text evidence="8">The sequence shown here is derived from an EMBL/GenBank/DDBJ whole genome shotgun (WGS) entry which is preliminary data.</text>
</comment>
<accession>A0A6N7W6L1</accession>
<evidence type="ECO:0000256" key="4">
    <source>
        <dbReference type="ARBA" id="ARBA00022741"/>
    </source>
</evidence>
<dbReference type="FunFam" id="3.40.50.300:FF:000013">
    <property type="entry name" value="PhoH family ATPase"/>
    <property type="match status" value="1"/>
</dbReference>